<evidence type="ECO:0000256" key="2">
    <source>
        <dbReference type="SAM" id="Phobius"/>
    </source>
</evidence>
<organism evidence="4 5">
    <name type="scientific">Bodo saltans</name>
    <name type="common">Flagellated protozoan</name>
    <dbReference type="NCBI Taxonomy" id="75058"/>
    <lineage>
        <taxon>Eukaryota</taxon>
        <taxon>Discoba</taxon>
        <taxon>Euglenozoa</taxon>
        <taxon>Kinetoplastea</taxon>
        <taxon>Metakinetoplastina</taxon>
        <taxon>Eubodonida</taxon>
        <taxon>Bodonidae</taxon>
        <taxon>Bodo</taxon>
    </lineage>
</organism>
<keyword evidence="2" id="KW-0812">Transmembrane</keyword>
<protein>
    <submittedName>
        <fullName evidence="4">DGF-1-like protein, putative</fullName>
    </submittedName>
</protein>
<proteinExistence type="predicted"/>
<feature type="compositionally biased region" description="Low complexity" evidence="1">
    <location>
        <begin position="553"/>
        <end position="571"/>
    </location>
</feature>
<feature type="domain" description="Dispersed gene family protein 1 C-terminal" evidence="3">
    <location>
        <begin position="72"/>
        <end position="264"/>
    </location>
</feature>
<keyword evidence="2" id="KW-0472">Membrane</keyword>
<gene>
    <name evidence="4" type="ORF">BSAL_15335</name>
</gene>
<feature type="transmembrane region" description="Helical" evidence="2">
    <location>
        <begin position="107"/>
        <end position="126"/>
    </location>
</feature>
<dbReference type="Proteomes" id="UP000051952">
    <property type="component" value="Unassembled WGS sequence"/>
</dbReference>
<feature type="compositionally biased region" description="Basic and acidic residues" evidence="1">
    <location>
        <begin position="427"/>
        <end position="447"/>
    </location>
</feature>
<feature type="region of interest" description="Disordered" evidence="1">
    <location>
        <begin position="422"/>
        <end position="448"/>
    </location>
</feature>
<dbReference type="VEuPathDB" id="TriTrypDB:BSAL_15335"/>
<evidence type="ECO:0000259" key="3">
    <source>
        <dbReference type="Pfam" id="PF11040"/>
    </source>
</evidence>
<feature type="transmembrane region" description="Helical" evidence="2">
    <location>
        <begin position="244"/>
        <end position="267"/>
    </location>
</feature>
<reference evidence="5" key="1">
    <citation type="submission" date="2015-09" db="EMBL/GenBank/DDBJ databases">
        <authorList>
            <consortium name="Pathogen Informatics"/>
        </authorList>
    </citation>
    <scope>NUCLEOTIDE SEQUENCE [LARGE SCALE GENOMIC DNA]</scope>
    <source>
        <strain evidence="5">Lake Konstanz</strain>
    </source>
</reference>
<dbReference type="OMA" id="YAHFANA"/>
<evidence type="ECO:0000313" key="5">
    <source>
        <dbReference type="Proteomes" id="UP000051952"/>
    </source>
</evidence>
<name>A0A0S4JJ28_BODSA</name>
<feature type="region of interest" description="Disordered" evidence="1">
    <location>
        <begin position="522"/>
        <end position="587"/>
    </location>
</feature>
<accession>A0A0S4JJ28</accession>
<feature type="compositionally biased region" description="Low complexity" evidence="1">
    <location>
        <begin position="522"/>
        <end position="536"/>
    </location>
</feature>
<dbReference type="AlphaFoldDB" id="A0A0S4JJ28"/>
<feature type="transmembrane region" description="Helical" evidence="2">
    <location>
        <begin position="79"/>
        <end position="100"/>
    </location>
</feature>
<dbReference type="InterPro" id="IPR021053">
    <property type="entry name" value="Dispersed_gene_fam_prot1_C"/>
</dbReference>
<evidence type="ECO:0000256" key="1">
    <source>
        <dbReference type="SAM" id="MobiDB-lite"/>
    </source>
</evidence>
<keyword evidence="5" id="KW-1185">Reference proteome</keyword>
<dbReference type="Pfam" id="PF11040">
    <property type="entry name" value="DGF-1_C"/>
    <property type="match status" value="1"/>
</dbReference>
<feature type="region of interest" description="Disordered" evidence="1">
    <location>
        <begin position="464"/>
        <end position="484"/>
    </location>
</feature>
<feature type="transmembrane region" description="Helical" evidence="2">
    <location>
        <begin position="216"/>
        <end position="238"/>
    </location>
</feature>
<keyword evidence="2" id="KW-1133">Transmembrane helix</keyword>
<evidence type="ECO:0000313" key="4">
    <source>
        <dbReference type="EMBL" id="CUG88421.1"/>
    </source>
</evidence>
<sequence length="587" mass="62482">MDGQVLAAITGMSCSSTTSQQASGPLQYLISPFYDLGPSAVVLGNIGLGLGCFLIRLALTSLFPDTLPADLLRFPSLDLVLVTFLMQGVVRAGGQLLFTFPSAGEGILGLVAIAYCVAVYCFAVTASRRVRPLLVFTKYAHFANAEQATEPLGFMAIKDKWLLPSGYWGPKHWTLVLGSTFARTSSSDVVQFAVFPAAASSLIALLTSIQPPQSGCTALISFIALIFVAEAVVLVRWWPLRVPGAIVTSAVSYCAMALLLILFAIAVDNGSTTIEVGKVYVTLFQTLMMIVKSGLDFYAKAIEYCYLKVQQPSDEANVPRDHRRRSGGIYGVVGVVAAWLLNEDLTTTAAREKEERLLSLDDCVEMGEPRSRHGMMKETTAAPAMFSISLSDDDDDLSSIDLDSPTAAEKKHKVREAVVDIEDTEESAAHRAAEKLRRKATEQEEHANAAVMADAEGGSVLMSMSTASSSLPSSGAMTSSPGGMMMMSMTSMGSHRKIFGPQAPSTTSSFAGVPQIVLHEMQQQEPQEQQQRQGEQSLNNEGGRDGASVPLVASGGIAAATATADASQSAAKPNHEGLDADSSEEDL</sequence>
<feature type="transmembrane region" description="Helical" evidence="2">
    <location>
        <begin position="189"/>
        <end position="209"/>
    </location>
</feature>
<feature type="transmembrane region" description="Helical" evidence="2">
    <location>
        <begin position="40"/>
        <end position="59"/>
    </location>
</feature>
<dbReference type="EMBL" id="CYKH01001639">
    <property type="protein sequence ID" value="CUG88421.1"/>
    <property type="molecule type" value="Genomic_DNA"/>
</dbReference>